<feature type="transmembrane region" description="Helical" evidence="6">
    <location>
        <begin position="421"/>
        <end position="444"/>
    </location>
</feature>
<evidence type="ECO:0000256" key="6">
    <source>
        <dbReference type="SAM" id="Phobius"/>
    </source>
</evidence>
<dbReference type="Proteomes" id="UP001169242">
    <property type="component" value="Unassembled WGS sequence"/>
</dbReference>
<comment type="caution">
    <text evidence="8">The sequence shown here is derived from an EMBL/GenBank/DDBJ whole genome shotgun (WGS) entry which is preliminary data.</text>
</comment>
<feature type="transmembrane region" description="Helical" evidence="6">
    <location>
        <begin position="12"/>
        <end position="30"/>
    </location>
</feature>
<reference evidence="8" key="1">
    <citation type="journal article" date="2023" name="Int. J. Syst. Evol. Microbiol.">
        <title>&lt;i&gt;Holtiella tumoricola&lt;/i&gt; gen. nov. sp. nov., isolated from a human clinical sample.</title>
        <authorList>
            <person name="Allen-Vercoe E."/>
            <person name="Daigneault M.C."/>
            <person name="Vancuren S.J."/>
            <person name="Cochrane K."/>
            <person name="O'Neal L.L."/>
            <person name="Sankaranarayanan K."/>
            <person name="Lawson P.A."/>
        </authorList>
    </citation>
    <scope>NUCLEOTIDE SEQUENCE</scope>
    <source>
        <strain evidence="8">CC70A</strain>
    </source>
</reference>
<gene>
    <name evidence="8" type="ORF">PBV87_22585</name>
</gene>
<protein>
    <submittedName>
        <fullName evidence="8">SLC13 family permease</fullName>
    </submittedName>
</protein>
<evidence type="ECO:0000256" key="2">
    <source>
        <dbReference type="ARBA" id="ARBA00022448"/>
    </source>
</evidence>
<dbReference type="GO" id="GO:0005886">
    <property type="term" value="C:plasma membrane"/>
    <property type="evidence" value="ECO:0007669"/>
    <property type="project" value="TreeGrafter"/>
</dbReference>
<evidence type="ECO:0000256" key="1">
    <source>
        <dbReference type="ARBA" id="ARBA00004141"/>
    </source>
</evidence>
<feature type="transmembrane region" description="Helical" evidence="6">
    <location>
        <begin position="128"/>
        <end position="161"/>
    </location>
</feature>
<evidence type="ECO:0000256" key="5">
    <source>
        <dbReference type="ARBA" id="ARBA00023136"/>
    </source>
</evidence>
<sequence length="483" mass="53215">MNSSEKRANYSYLINTLIGISLMILFRFIPAPEPITPLGMEIIGIFIGVIYLWTFVDSIWPSLLGIFLLGCSSFAPMNQVLMNFLGDSTVVQLFFMMVLIGAVVQSGLTNYIGRWFLTRKVINGKPWMFSFMVLLGVFALAATSSAFTPIFLFWPILYGIFKELGYKPKDKYPTLMLISVVVVALMGFGTAPFKDGPVILLNNYTSLTGIEISFASFIGLTIPLSLLSIGLLIVLMKFVLKPDISLLKDVSVEMFNKNPLPPLNVKHKIIATTFIVYILFMILPGILPADLPIRAFFNDNKFGFALVMVCILCAIKIDGKFLADYQNISSHHIQWSTIFLIGAALTIGNALTSEGTGVTPFLKNLLAPVFEGTGEFTFIVLILVLGLVLTNFCNSVVVGIIFLPIISAFTQTMGVATEPIVSIFIFMVLFGAITPAASPFAAIMHGNKEWLDTKDIYKYTTIMSILMLATVIIIGIPLSKIMF</sequence>
<dbReference type="GO" id="GO:0022857">
    <property type="term" value="F:transmembrane transporter activity"/>
    <property type="evidence" value="ECO:0007669"/>
    <property type="project" value="TreeGrafter"/>
</dbReference>
<feature type="transmembrane region" description="Helical" evidence="6">
    <location>
        <begin position="456"/>
        <end position="478"/>
    </location>
</feature>
<evidence type="ECO:0000256" key="4">
    <source>
        <dbReference type="ARBA" id="ARBA00022989"/>
    </source>
</evidence>
<feature type="transmembrane region" description="Helical" evidence="6">
    <location>
        <begin position="335"/>
        <end position="356"/>
    </location>
</feature>
<dbReference type="AlphaFoldDB" id="A0AA42DSN2"/>
<comment type="subcellular location">
    <subcellularLocation>
        <location evidence="1">Membrane</location>
        <topology evidence="1">Multi-pass membrane protein</topology>
    </subcellularLocation>
</comment>
<keyword evidence="5 6" id="KW-0472">Membrane</keyword>
<name>A0AA42DSN2_9FIRM</name>
<feature type="transmembrane region" description="Helical" evidence="6">
    <location>
        <begin position="90"/>
        <end position="108"/>
    </location>
</feature>
<keyword evidence="3 6" id="KW-0812">Transmembrane</keyword>
<feature type="transmembrane region" description="Helical" evidence="6">
    <location>
        <begin position="269"/>
        <end position="287"/>
    </location>
</feature>
<organism evidence="8 9">
    <name type="scientific">Holtiella tumoricola</name>
    <dbReference type="NCBI Taxonomy" id="3018743"/>
    <lineage>
        <taxon>Bacteria</taxon>
        <taxon>Bacillati</taxon>
        <taxon>Bacillota</taxon>
        <taxon>Clostridia</taxon>
        <taxon>Lachnospirales</taxon>
        <taxon>Cellulosilyticaceae</taxon>
        <taxon>Holtiella</taxon>
    </lineage>
</organism>
<keyword evidence="4 6" id="KW-1133">Transmembrane helix</keyword>
<proteinExistence type="predicted"/>
<evidence type="ECO:0000313" key="8">
    <source>
        <dbReference type="EMBL" id="MDA3734261.1"/>
    </source>
</evidence>
<feature type="transmembrane region" description="Helical" evidence="6">
    <location>
        <begin position="376"/>
        <end position="409"/>
    </location>
</feature>
<dbReference type="RefSeq" id="WP_271013823.1">
    <property type="nucleotide sequence ID" value="NZ_JAQIFT010000076.1"/>
</dbReference>
<feature type="transmembrane region" description="Helical" evidence="6">
    <location>
        <begin position="173"/>
        <end position="193"/>
    </location>
</feature>
<dbReference type="EMBL" id="JAQIFT010000076">
    <property type="protein sequence ID" value="MDA3734261.1"/>
    <property type="molecule type" value="Genomic_DNA"/>
</dbReference>
<feature type="transmembrane region" description="Helical" evidence="6">
    <location>
        <begin position="42"/>
        <end position="69"/>
    </location>
</feature>
<dbReference type="PANTHER" id="PTHR10283">
    <property type="entry name" value="SOLUTE CARRIER FAMILY 13 MEMBER"/>
    <property type="match status" value="1"/>
</dbReference>
<dbReference type="Pfam" id="PF03600">
    <property type="entry name" value="CitMHS"/>
    <property type="match status" value="1"/>
</dbReference>
<evidence type="ECO:0000313" key="9">
    <source>
        <dbReference type="Proteomes" id="UP001169242"/>
    </source>
</evidence>
<keyword evidence="9" id="KW-1185">Reference proteome</keyword>
<evidence type="ECO:0000259" key="7">
    <source>
        <dbReference type="Pfam" id="PF03600"/>
    </source>
</evidence>
<feature type="transmembrane region" description="Helical" evidence="6">
    <location>
        <begin position="213"/>
        <end position="240"/>
    </location>
</feature>
<feature type="domain" description="Citrate transporter-like" evidence="7">
    <location>
        <begin position="51"/>
        <end position="420"/>
    </location>
</feature>
<keyword evidence="2" id="KW-0813">Transport</keyword>
<dbReference type="InterPro" id="IPR004680">
    <property type="entry name" value="Cit_transptr-like_dom"/>
</dbReference>
<accession>A0AA42DSN2</accession>
<evidence type="ECO:0000256" key="3">
    <source>
        <dbReference type="ARBA" id="ARBA00022692"/>
    </source>
</evidence>